<evidence type="ECO:0000313" key="4">
    <source>
        <dbReference type="Proteomes" id="UP001293593"/>
    </source>
</evidence>
<feature type="signal peptide" evidence="1">
    <location>
        <begin position="1"/>
        <end position="30"/>
    </location>
</feature>
<protein>
    <recommendedName>
        <fullName evidence="2">NADP-dependent oxidoreductase domain-containing protein</fullName>
    </recommendedName>
</protein>
<dbReference type="PANTHER" id="PTHR11732">
    <property type="entry name" value="ALDO/KETO REDUCTASE"/>
    <property type="match status" value="1"/>
</dbReference>
<dbReference type="Proteomes" id="UP001293593">
    <property type="component" value="Unassembled WGS sequence"/>
</dbReference>
<keyword evidence="1" id="KW-0732">Signal</keyword>
<organism evidence="3 4">
    <name type="scientific">Acacia crassicarpa</name>
    <name type="common">northern wattle</name>
    <dbReference type="NCBI Taxonomy" id="499986"/>
    <lineage>
        <taxon>Eukaryota</taxon>
        <taxon>Viridiplantae</taxon>
        <taxon>Streptophyta</taxon>
        <taxon>Embryophyta</taxon>
        <taxon>Tracheophyta</taxon>
        <taxon>Spermatophyta</taxon>
        <taxon>Magnoliopsida</taxon>
        <taxon>eudicotyledons</taxon>
        <taxon>Gunneridae</taxon>
        <taxon>Pentapetalae</taxon>
        <taxon>rosids</taxon>
        <taxon>fabids</taxon>
        <taxon>Fabales</taxon>
        <taxon>Fabaceae</taxon>
        <taxon>Caesalpinioideae</taxon>
        <taxon>mimosoid clade</taxon>
        <taxon>Acacieae</taxon>
        <taxon>Acacia</taxon>
    </lineage>
</organism>
<dbReference type="AlphaFoldDB" id="A0AAE1MJ69"/>
<reference evidence="3" key="1">
    <citation type="submission" date="2023-10" db="EMBL/GenBank/DDBJ databases">
        <title>Chromosome-level genome of the transformable northern wattle, Acacia crassicarpa.</title>
        <authorList>
            <person name="Massaro I."/>
            <person name="Sinha N.R."/>
            <person name="Poethig S."/>
            <person name="Leichty A.R."/>
        </authorList>
    </citation>
    <scope>NUCLEOTIDE SEQUENCE</scope>
    <source>
        <strain evidence="3">Acra3RX</strain>
        <tissue evidence="3">Leaf</tissue>
    </source>
</reference>
<evidence type="ECO:0000259" key="2">
    <source>
        <dbReference type="Pfam" id="PF00248"/>
    </source>
</evidence>
<dbReference type="Gene3D" id="3.20.20.100">
    <property type="entry name" value="NADP-dependent oxidoreductase domain"/>
    <property type="match status" value="1"/>
</dbReference>
<evidence type="ECO:0000313" key="3">
    <source>
        <dbReference type="EMBL" id="KAK4269767.1"/>
    </source>
</evidence>
<dbReference type="InterPro" id="IPR018170">
    <property type="entry name" value="Aldo/ket_reductase_CS"/>
</dbReference>
<dbReference type="InterPro" id="IPR023210">
    <property type="entry name" value="NADP_OxRdtase_dom"/>
</dbReference>
<dbReference type="SUPFAM" id="SSF51430">
    <property type="entry name" value="NAD(P)-linked oxidoreductase"/>
    <property type="match status" value="1"/>
</dbReference>
<dbReference type="InterPro" id="IPR020471">
    <property type="entry name" value="AKR"/>
</dbReference>
<dbReference type="PRINTS" id="PR00069">
    <property type="entry name" value="ALDKETRDTASE"/>
</dbReference>
<accession>A0AAE1MJ69</accession>
<dbReference type="InterPro" id="IPR036812">
    <property type="entry name" value="NAD(P)_OxRdtase_dom_sf"/>
</dbReference>
<feature type="chain" id="PRO_5041952144" description="NADP-dependent oxidoreductase domain-containing protein" evidence="1">
    <location>
        <begin position="31"/>
        <end position="187"/>
    </location>
</feature>
<dbReference type="GO" id="GO:0016491">
    <property type="term" value="F:oxidoreductase activity"/>
    <property type="evidence" value="ECO:0007669"/>
    <property type="project" value="InterPro"/>
</dbReference>
<proteinExistence type="predicted"/>
<evidence type="ECO:0000256" key="1">
    <source>
        <dbReference type="SAM" id="SignalP"/>
    </source>
</evidence>
<dbReference type="PROSITE" id="PS00062">
    <property type="entry name" value="ALDOKETO_REDUCTASE_2"/>
    <property type="match status" value="1"/>
</dbReference>
<dbReference type="EMBL" id="JAWXYG010000006">
    <property type="protein sequence ID" value="KAK4269767.1"/>
    <property type="molecule type" value="Genomic_DNA"/>
</dbReference>
<comment type="caution">
    <text evidence="3">The sequence shown here is derived from an EMBL/GenBank/DDBJ whole genome shotgun (WGS) entry which is preliminary data.</text>
</comment>
<feature type="domain" description="NADP-dependent oxidoreductase" evidence="2">
    <location>
        <begin position="66"/>
        <end position="183"/>
    </location>
</feature>
<name>A0AAE1MJ69_9FABA</name>
<dbReference type="Pfam" id="PF00248">
    <property type="entry name" value="Aldo_ket_red"/>
    <property type="match status" value="1"/>
</dbReference>
<gene>
    <name evidence="3" type="ORF">QN277_022880</name>
</gene>
<sequence length="187" mass="20678">MTDSLLHHPCFKANLLFPISLLVSSVLCGASQSRKRKKEADLGIDAALNTYFCLIIEVEDVLPLDMKGVWLAMEECQKLGLTRAIGVSNFSIKKLDDLLSFAAIPPAMSQVEMNLAWQQKKLLDYCKSKGIVITAVSPLRKGASRGPNDAMESNVVKEIAQERGKSSAQVCLRWLYKQGVTFVPKSY</sequence>
<keyword evidence="4" id="KW-1185">Reference proteome</keyword>